<sequence length="176" mass="20320">MLKTLTRDEVLVIMPRADKRVDRFLPYINKYAKEYGVDTTLRMAHFLAQVAHESGELQYRRELASGMKYEGRKDLGNTHKGDGPKYKGRGLIQITGRHNYALISKDLGVNFEEYPEWLEQDEWAVASAFWFWKRNSLNTFADRDDIVTATKRINGGTNGLAERKAYLAKAKKVFKL</sequence>
<dbReference type="GO" id="GO:0006032">
    <property type="term" value="P:chitin catabolic process"/>
    <property type="evidence" value="ECO:0007669"/>
    <property type="project" value="InterPro"/>
</dbReference>
<dbReference type="AlphaFoldDB" id="A0A1M7D4A1"/>
<feature type="domain" description="Glycoside hydrolase family 19 catalytic" evidence="1">
    <location>
        <begin position="59"/>
        <end position="137"/>
    </location>
</feature>
<dbReference type="EMBL" id="FRCJ01000001">
    <property type="protein sequence ID" value="SHL74248.1"/>
    <property type="molecule type" value="Genomic_DNA"/>
</dbReference>
<dbReference type="PANTHER" id="PTHR34408:SF1">
    <property type="entry name" value="GLYCOSYL HYDROLASE FAMILY 19 DOMAIN-CONTAINING PROTEIN HI_1415"/>
    <property type="match status" value="1"/>
</dbReference>
<reference evidence="2 3" key="1">
    <citation type="submission" date="2016-11" db="EMBL/GenBank/DDBJ databases">
        <authorList>
            <person name="Jaros S."/>
            <person name="Januszkiewicz K."/>
            <person name="Wedrychowicz H."/>
        </authorList>
    </citation>
    <scope>NUCLEOTIDE SEQUENCE [LARGE SCALE GENOMIC DNA]</scope>
    <source>
        <strain evidence="2 3">BPI-34</strain>
    </source>
</reference>
<organism evidence="2 3">
    <name type="scientific">Xylanibacter ruminicola</name>
    <name type="common">Prevotella ruminicola</name>
    <dbReference type="NCBI Taxonomy" id="839"/>
    <lineage>
        <taxon>Bacteria</taxon>
        <taxon>Pseudomonadati</taxon>
        <taxon>Bacteroidota</taxon>
        <taxon>Bacteroidia</taxon>
        <taxon>Bacteroidales</taxon>
        <taxon>Prevotellaceae</taxon>
        <taxon>Xylanibacter</taxon>
    </lineage>
</organism>
<name>A0A1M7D4A1_XYLRU</name>
<protein>
    <submittedName>
        <fullName evidence="2">Putative chitinase</fullName>
    </submittedName>
</protein>
<dbReference type="SUPFAM" id="SSF53955">
    <property type="entry name" value="Lysozyme-like"/>
    <property type="match status" value="1"/>
</dbReference>
<accession>A0A1M7D4A1</accession>
<gene>
    <name evidence="2" type="ORF">SAMN04488494_0622</name>
</gene>
<dbReference type="InterPro" id="IPR052354">
    <property type="entry name" value="Cell_Wall_Dynamics_Protein"/>
</dbReference>
<dbReference type="Gene3D" id="1.10.530.10">
    <property type="match status" value="1"/>
</dbReference>
<dbReference type="OrthoDB" id="961266at2"/>
<dbReference type="Proteomes" id="UP000184280">
    <property type="component" value="Unassembled WGS sequence"/>
</dbReference>
<dbReference type="InterPro" id="IPR000726">
    <property type="entry name" value="Glyco_hydro_19_cat"/>
</dbReference>
<evidence type="ECO:0000313" key="3">
    <source>
        <dbReference type="Proteomes" id="UP000184280"/>
    </source>
</evidence>
<proteinExistence type="predicted"/>
<dbReference type="Pfam" id="PF00182">
    <property type="entry name" value="Glyco_hydro_19"/>
    <property type="match status" value="1"/>
</dbReference>
<dbReference type="GO" id="GO:0016998">
    <property type="term" value="P:cell wall macromolecule catabolic process"/>
    <property type="evidence" value="ECO:0007669"/>
    <property type="project" value="InterPro"/>
</dbReference>
<dbReference type="InterPro" id="IPR023346">
    <property type="entry name" value="Lysozyme-like_dom_sf"/>
</dbReference>
<dbReference type="GO" id="GO:0004568">
    <property type="term" value="F:chitinase activity"/>
    <property type="evidence" value="ECO:0007669"/>
    <property type="project" value="InterPro"/>
</dbReference>
<evidence type="ECO:0000259" key="1">
    <source>
        <dbReference type="Pfam" id="PF00182"/>
    </source>
</evidence>
<evidence type="ECO:0000313" key="2">
    <source>
        <dbReference type="EMBL" id="SHL74248.1"/>
    </source>
</evidence>
<dbReference type="PANTHER" id="PTHR34408">
    <property type="entry name" value="FAMILY PROTEIN, PUTATIVE-RELATED"/>
    <property type="match status" value="1"/>
</dbReference>